<name>A0A5J4PHL1_9ZZZZ</name>
<gene>
    <name evidence="1" type="ORF">EZS27_039967</name>
</gene>
<reference evidence="1" key="1">
    <citation type="submission" date="2019-03" db="EMBL/GenBank/DDBJ databases">
        <title>Single cell metagenomics reveals metabolic interactions within the superorganism composed of flagellate Streblomastix strix and complex community of Bacteroidetes bacteria on its surface.</title>
        <authorList>
            <person name="Treitli S.C."/>
            <person name="Kolisko M."/>
            <person name="Husnik F."/>
            <person name="Keeling P."/>
            <person name="Hampl V."/>
        </authorList>
    </citation>
    <scope>NUCLEOTIDE SEQUENCE</scope>
    <source>
        <strain evidence="1">STM</strain>
    </source>
</reference>
<protein>
    <submittedName>
        <fullName evidence="1">Uncharacterized protein</fullName>
    </submittedName>
</protein>
<proteinExistence type="predicted"/>
<accession>A0A5J4PHL1</accession>
<comment type="caution">
    <text evidence="1">The sequence shown here is derived from an EMBL/GenBank/DDBJ whole genome shotgun (WGS) entry which is preliminary data.</text>
</comment>
<feature type="non-terminal residue" evidence="1">
    <location>
        <position position="74"/>
    </location>
</feature>
<organism evidence="1">
    <name type="scientific">termite gut metagenome</name>
    <dbReference type="NCBI Taxonomy" id="433724"/>
    <lineage>
        <taxon>unclassified sequences</taxon>
        <taxon>metagenomes</taxon>
        <taxon>organismal metagenomes</taxon>
    </lineage>
</organism>
<evidence type="ECO:0000313" key="1">
    <source>
        <dbReference type="EMBL" id="KAA6308350.1"/>
    </source>
</evidence>
<dbReference type="AlphaFoldDB" id="A0A5J4PHL1"/>
<sequence length="74" mass="8670">MYLHEKSLLIYIHILVGYLVGMCSAKQCYRWRGANRSVFSSFERQAYRPILQPIRYCGRQALVGRVDRKQSQCG</sequence>
<dbReference type="EMBL" id="SNRY01008534">
    <property type="protein sequence ID" value="KAA6308350.1"/>
    <property type="molecule type" value="Genomic_DNA"/>
</dbReference>